<dbReference type="InterPro" id="IPR051540">
    <property type="entry name" value="S-2-haloacid_dehalogenase"/>
</dbReference>
<dbReference type="InParanoid" id="A0A1Y5S2D8"/>
<dbReference type="PRINTS" id="PR00413">
    <property type="entry name" value="HADHALOGNASE"/>
</dbReference>
<protein>
    <recommendedName>
        <fullName evidence="4">(S)-2-haloacid dehalogenase</fullName>
    </recommendedName>
</protein>
<dbReference type="PANTHER" id="PTHR43316:SF3">
    <property type="entry name" value="HALOACID DEHALOGENASE, TYPE II (AFU_ORTHOLOGUE AFUA_2G07750)-RELATED"/>
    <property type="match status" value="1"/>
</dbReference>
<sequence>MTTDGIRALTFDTGGTILDWHSGYVAALRKAGQAHGQDADWHAVANEIRGNVLRRMVNLGEAAPPPYNFDGGHELAVDDALAKHGLDDWTADERASLGAPTTHHLRCWPDFPPVLPKLRQSFICASFTILSYRLIIDTARANGLSWDAVLSCEGIGKYKLLRESYLTAARWLQLEPSECLMVACHNFDLDAARAAGFRTAFVRRPDEWGPSGPPDPEPNPACDVIADDFPGLARALGVAL</sequence>
<gene>
    <name evidence="2" type="ORF">OCH7691_01101</name>
</gene>
<dbReference type="SUPFAM" id="SSF56784">
    <property type="entry name" value="HAD-like"/>
    <property type="match status" value="1"/>
</dbReference>
<dbReference type="Gene3D" id="1.10.150.240">
    <property type="entry name" value="Putative phosphatase, domain 2"/>
    <property type="match status" value="1"/>
</dbReference>
<evidence type="ECO:0000313" key="2">
    <source>
        <dbReference type="EMBL" id="SLN31064.1"/>
    </source>
</evidence>
<accession>A0A1Y5S2D8</accession>
<dbReference type="Proteomes" id="UP000193200">
    <property type="component" value="Unassembled WGS sequence"/>
</dbReference>
<keyword evidence="3" id="KW-1185">Reference proteome</keyword>
<organism evidence="2 3">
    <name type="scientific">Oceanibacterium hippocampi</name>
    <dbReference type="NCBI Taxonomy" id="745714"/>
    <lineage>
        <taxon>Bacteria</taxon>
        <taxon>Pseudomonadati</taxon>
        <taxon>Pseudomonadota</taxon>
        <taxon>Alphaproteobacteria</taxon>
        <taxon>Sneathiellales</taxon>
        <taxon>Sneathiellaceae</taxon>
        <taxon>Oceanibacterium</taxon>
    </lineage>
</organism>
<dbReference type="InterPro" id="IPR036412">
    <property type="entry name" value="HAD-like_sf"/>
</dbReference>
<dbReference type="InterPro" id="IPR023214">
    <property type="entry name" value="HAD_sf"/>
</dbReference>
<evidence type="ECO:0000256" key="1">
    <source>
        <dbReference type="ARBA" id="ARBA00022801"/>
    </source>
</evidence>
<proteinExistence type="predicted"/>
<evidence type="ECO:0008006" key="4">
    <source>
        <dbReference type="Google" id="ProtNLM"/>
    </source>
</evidence>
<dbReference type="GO" id="GO:0016787">
    <property type="term" value="F:hydrolase activity"/>
    <property type="evidence" value="ECO:0007669"/>
    <property type="project" value="UniProtKB-KW"/>
</dbReference>
<dbReference type="InterPro" id="IPR006439">
    <property type="entry name" value="HAD-SF_hydro_IA"/>
</dbReference>
<evidence type="ECO:0000313" key="3">
    <source>
        <dbReference type="Proteomes" id="UP000193200"/>
    </source>
</evidence>
<dbReference type="Pfam" id="PF00702">
    <property type="entry name" value="Hydrolase"/>
    <property type="match status" value="1"/>
</dbReference>
<dbReference type="AlphaFoldDB" id="A0A1Y5S2D8"/>
<keyword evidence="1" id="KW-0378">Hydrolase</keyword>
<dbReference type="RefSeq" id="WP_085882360.1">
    <property type="nucleotide sequence ID" value="NZ_FWFR01000001.1"/>
</dbReference>
<dbReference type="PANTHER" id="PTHR43316">
    <property type="entry name" value="HYDROLASE, HALOACID DELAHOGENASE-RELATED"/>
    <property type="match status" value="1"/>
</dbReference>
<reference evidence="2 3" key="1">
    <citation type="submission" date="2017-03" db="EMBL/GenBank/DDBJ databases">
        <authorList>
            <person name="Afonso C.L."/>
            <person name="Miller P.J."/>
            <person name="Scott M.A."/>
            <person name="Spackman E."/>
            <person name="Goraichik I."/>
            <person name="Dimitrov K.M."/>
            <person name="Suarez D.L."/>
            <person name="Swayne D.E."/>
        </authorList>
    </citation>
    <scope>NUCLEOTIDE SEQUENCE [LARGE SCALE GENOMIC DNA]</scope>
    <source>
        <strain evidence="2 3">CECT 7691</strain>
    </source>
</reference>
<dbReference type="Gene3D" id="3.40.50.1000">
    <property type="entry name" value="HAD superfamily/HAD-like"/>
    <property type="match status" value="1"/>
</dbReference>
<dbReference type="InterPro" id="IPR023198">
    <property type="entry name" value="PGP-like_dom2"/>
</dbReference>
<dbReference type="OrthoDB" id="9785638at2"/>
<dbReference type="EMBL" id="FWFR01000001">
    <property type="protein sequence ID" value="SLN31064.1"/>
    <property type="molecule type" value="Genomic_DNA"/>
</dbReference>
<name>A0A1Y5S2D8_9PROT</name>